<name>A0A3B7MUB5_9BACT</name>
<accession>A0A3B7MUB5</accession>
<evidence type="ECO:0000313" key="1">
    <source>
        <dbReference type="EMBL" id="AXY78134.1"/>
    </source>
</evidence>
<sequence length="107" mass="12006">MAISENVLLKKLSGHLGKQIVFKQYGEKTVVSAYPNMSRRKLSVKQKEVNAMMEDANYQAKRIMANEELRQAAQVRLDVTSNKLYTALIKEYFKIARAGGEVPSGGQ</sequence>
<protein>
    <submittedName>
        <fullName evidence="1">Uncharacterized protein</fullName>
    </submittedName>
</protein>
<dbReference type="RefSeq" id="WP_119054007.1">
    <property type="nucleotide sequence ID" value="NZ_CP032157.1"/>
</dbReference>
<evidence type="ECO:0000313" key="2">
    <source>
        <dbReference type="Proteomes" id="UP000263900"/>
    </source>
</evidence>
<keyword evidence="2" id="KW-1185">Reference proteome</keyword>
<reference evidence="1 2" key="1">
    <citation type="submission" date="2018-09" db="EMBL/GenBank/DDBJ databases">
        <title>Genome sequencing of strain 6GH32-13.</title>
        <authorList>
            <person name="Weon H.-Y."/>
            <person name="Heo J."/>
            <person name="Kwon S.-W."/>
        </authorList>
    </citation>
    <scope>NUCLEOTIDE SEQUENCE [LARGE SCALE GENOMIC DNA]</scope>
    <source>
        <strain evidence="1 2">5GH32-13</strain>
    </source>
</reference>
<dbReference type="OrthoDB" id="676604at2"/>
<dbReference type="KEGG" id="pseg:D3H65_30890"/>
<organism evidence="1 2">
    <name type="scientific">Paraflavitalea soli</name>
    <dbReference type="NCBI Taxonomy" id="2315862"/>
    <lineage>
        <taxon>Bacteria</taxon>
        <taxon>Pseudomonadati</taxon>
        <taxon>Bacteroidota</taxon>
        <taxon>Chitinophagia</taxon>
        <taxon>Chitinophagales</taxon>
        <taxon>Chitinophagaceae</taxon>
        <taxon>Paraflavitalea</taxon>
    </lineage>
</organism>
<dbReference type="AlphaFoldDB" id="A0A3B7MUB5"/>
<gene>
    <name evidence="1" type="ORF">D3H65_30890</name>
</gene>
<dbReference type="EMBL" id="CP032157">
    <property type="protein sequence ID" value="AXY78134.1"/>
    <property type="molecule type" value="Genomic_DNA"/>
</dbReference>
<dbReference type="Proteomes" id="UP000263900">
    <property type="component" value="Chromosome"/>
</dbReference>
<proteinExistence type="predicted"/>